<evidence type="ECO:0000313" key="2">
    <source>
        <dbReference type="EMBL" id="MFC4248019.1"/>
    </source>
</evidence>
<name>A0ABD5P1U9_9EURY</name>
<protein>
    <submittedName>
        <fullName evidence="2">Nitrous oxide reductase accessory protein NosL</fullName>
    </submittedName>
</protein>
<accession>A0ABD5P1U9</accession>
<dbReference type="InterPro" id="IPR008719">
    <property type="entry name" value="N2O_reductase_NosL"/>
</dbReference>
<dbReference type="AlphaFoldDB" id="A0ABD5P1U9"/>
<dbReference type="Pfam" id="PF05573">
    <property type="entry name" value="NosL"/>
    <property type="match status" value="1"/>
</dbReference>
<evidence type="ECO:0000256" key="1">
    <source>
        <dbReference type="SAM" id="MobiDB-lite"/>
    </source>
</evidence>
<organism evidence="2 3">
    <name type="scientific">Natribaculum luteum</name>
    <dbReference type="NCBI Taxonomy" id="1586232"/>
    <lineage>
        <taxon>Archaea</taxon>
        <taxon>Methanobacteriati</taxon>
        <taxon>Methanobacteriota</taxon>
        <taxon>Stenosarchaea group</taxon>
        <taxon>Halobacteria</taxon>
        <taxon>Halobacteriales</taxon>
        <taxon>Natrialbaceae</taxon>
        <taxon>Natribaculum</taxon>
    </lineage>
</organism>
<dbReference type="InterPro" id="IPR006311">
    <property type="entry name" value="TAT_signal"/>
</dbReference>
<gene>
    <name evidence="2" type="ORF">ACFOZ7_13890</name>
</gene>
<feature type="region of interest" description="Disordered" evidence="1">
    <location>
        <begin position="173"/>
        <end position="197"/>
    </location>
</feature>
<comment type="caution">
    <text evidence="2">The sequence shown here is derived from an EMBL/GenBank/DDBJ whole genome shotgun (WGS) entry which is preliminary data.</text>
</comment>
<dbReference type="EMBL" id="JBHSDJ010000111">
    <property type="protein sequence ID" value="MFC4248019.1"/>
    <property type="molecule type" value="Genomic_DNA"/>
</dbReference>
<sequence length="475" mass="51064">MERRNFLIGSAATGVGLFFGTGAFSAAGAGHGVSIGTGDGYIHVEPNDDYAGDVGEYVDDPANGPLEVIIDDVDENGWVQFDDLLLVTNTGTQAVDLYVEEQDWLGDDDAAILDYRIGGESIVGETNAVSLGSVEDGDNSETITLRADLTDHDDVEAALPSGDESTVMFVADSSATDGGDDTGDEDDEGSDDEQSSGEFLEVAAPSSVDVREVAEITATVTNETGGQQEATVALDVEGVDPSTHYGTFEETVTVADGSSEDVVFEIPTEYEDVEKGGLTLQDNEWAVSAEIDADTDELTGSLSVNDAAVQWYQPDGDKICPVCNMLTETYEAWHAQATHVDGSRIEFCSLGCAVEYWVNPTSHDGSGYDGKHDGTVEDELVTIWAPDFTDVETGEYTDSHPGWEAFIDMREGYFVLDENTATKFNTPMSGSPVCFASHDDAVAYVDEWDDVTEDDIVELEDLVDEHGLMYRANYR</sequence>
<proteinExistence type="predicted"/>
<reference evidence="2 3" key="1">
    <citation type="journal article" date="2014" name="Int. J. Syst. Evol. Microbiol.">
        <title>Complete genome sequence of Corynebacterium casei LMG S-19264T (=DSM 44701T), isolated from a smear-ripened cheese.</title>
        <authorList>
            <consortium name="US DOE Joint Genome Institute (JGI-PGF)"/>
            <person name="Walter F."/>
            <person name="Albersmeier A."/>
            <person name="Kalinowski J."/>
            <person name="Ruckert C."/>
        </authorList>
    </citation>
    <scope>NUCLEOTIDE SEQUENCE [LARGE SCALE GENOMIC DNA]</scope>
    <source>
        <strain evidence="2 3">IBRC-M 10912</strain>
    </source>
</reference>
<dbReference type="GeneID" id="71855393"/>
<evidence type="ECO:0000313" key="3">
    <source>
        <dbReference type="Proteomes" id="UP001595821"/>
    </source>
</evidence>
<dbReference type="PROSITE" id="PS51318">
    <property type="entry name" value="TAT"/>
    <property type="match status" value="1"/>
</dbReference>
<dbReference type="RefSeq" id="WP_246969406.1">
    <property type="nucleotide sequence ID" value="NZ_CP095397.1"/>
</dbReference>
<dbReference type="Proteomes" id="UP001595821">
    <property type="component" value="Unassembled WGS sequence"/>
</dbReference>
<feature type="compositionally biased region" description="Acidic residues" evidence="1">
    <location>
        <begin position="178"/>
        <end position="195"/>
    </location>
</feature>
<dbReference type="SUPFAM" id="SSF160387">
    <property type="entry name" value="NosL/MerB-like"/>
    <property type="match status" value="1"/>
</dbReference>